<sequence length="187" mass="20874">MRWLGSLAASFASWLWACSPKPQDPLALPTQGHAVTFGVLMQVPPGAGLPRHVQALKKSRVRWIGLDIPLSRVDPDDGVYLWDYSDFEATLHALKAAGFRIALKFLGQADGISRAPHSAHADWDATLNLTPPREKAKWQRVVQQVVRRYGAYRDTWQIANEPDGGGYLRRTGWRCRLGYGQADRSPS</sequence>
<organism evidence="1 2">
    <name type="scientific">Candidatus Fervidibacter japonicus</name>
    <dbReference type="NCBI Taxonomy" id="2035412"/>
    <lineage>
        <taxon>Bacteria</taxon>
        <taxon>Candidatus Fervidibacterota</taxon>
        <taxon>Candidatus Fervidibacter</taxon>
    </lineage>
</organism>
<evidence type="ECO:0000313" key="2">
    <source>
        <dbReference type="Proteomes" id="UP000236173"/>
    </source>
</evidence>
<proteinExistence type="predicted"/>
<protein>
    <submittedName>
        <fullName evidence="1">Uncharacterized protein</fullName>
    </submittedName>
</protein>
<dbReference type="InterPro" id="IPR017853">
    <property type="entry name" value="GH"/>
</dbReference>
<comment type="caution">
    <text evidence="1">The sequence shown here is derived from an EMBL/GenBank/DDBJ whole genome shotgun (WGS) entry which is preliminary data.</text>
</comment>
<gene>
    <name evidence="1" type="ORF">HRbin17_02258</name>
</gene>
<dbReference type="Gene3D" id="3.20.20.80">
    <property type="entry name" value="Glycosidases"/>
    <property type="match status" value="1"/>
</dbReference>
<reference evidence="2" key="1">
    <citation type="submission" date="2017-09" db="EMBL/GenBank/DDBJ databases">
        <title>Metaegenomics of thermophilic ammonia-oxidizing enrichment culture.</title>
        <authorList>
            <person name="Kato S."/>
            <person name="Suzuki K."/>
        </authorList>
    </citation>
    <scope>NUCLEOTIDE SEQUENCE [LARGE SCALE GENOMIC DNA]</scope>
</reference>
<dbReference type="SUPFAM" id="SSF51445">
    <property type="entry name" value="(Trans)glycosidases"/>
    <property type="match status" value="1"/>
</dbReference>
<name>A0A2H5XF08_9BACT</name>
<dbReference type="AlphaFoldDB" id="A0A2H5XF08"/>
<dbReference type="Proteomes" id="UP000236173">
    <property type="component" value="Unassembled WGS sequence"/>
</dbReference>
<accession>A0A2H5XF08</accession>
<dbReference type="EMBL" id="BEHT01000036">
    <property type="protein sequence ID" value="GBC99727.1"/>
    <property type="molecule type" value="Genomic_DNA"/>
</dbReference>
<evidence type="ECO:0000313" key="1">
    <source>
        <dbReference type="EMBL" id="GBC99727.1"/>
    </source>
</evidence>